<name>A0A1C4XVW1_MICEC</name>
<dbReference type="InParanoid" id="A0A1C4XVW1"/>
<proteinExistence type="predicted"/>
<evidence type="ECO:0000256" key="1">
    <source>
        <dbReference type="SAM" id="MobiDB-lite"/>
    </source>
</evidence>
<organism evidence="2 3">
    <name type="scientific">Micromonospora echinospora</name>
    <name type="common">Micromonospora purpurea</name>
    <dbReference type="NCBI Taxonomy" id="1877"/>
    <lineage>
        <taxon>Bacteria</taxon>
        <taxon>Bacillati</taxon>
        <taxon>Actinomycetota</taxon>
        <taxon>Actinomycetes</taxon>
        <taxon>Micromonosporales</taxon>
        <taxon>Micromonosporaceae</taxon>
        <taxon>Micromonospora</taxon>
    </lineage>
</organism>
<evidence type="ECO:0000313" key="3">
    <source>
        <dbReference type="Proteomes" id="UP000198253"/>
    </source>
</evidence>
<keyword evidence="3" id="KW-1185">Reference proteome</keyword>
<sequence>MSVDRATVDSARPGRGGGFPAAGQMAHARRDVRPARGGRPVAPGGDGQPPRLAAAEAIAEAK</sequence>
<feature type="region of interest" description="Disordered" evidence="1">
    <location>
        <begin position="1"/>
        <end position="62"/>
    </location>
</feature>
<gene>
    <name evidence="2" type="ORF">GA0070618_3388</name>
</gene>
<accession>A0A1C4XVW1</accession>
<protein>
    <submittedName>
        <fullName evidence="2">Uncharacterized protein</fullName>
    </submittedName>
</protein>
<evidence type="ECO:0000313" key="2">
    <source>
        <dbReference type="EMBL" id="SCF12639.1"/>
    </source>
</evidence>
<feature type="compositionally biased region" description="Low complexity" evidence="1">
    <location>
        <begin position="53"/>
        <end position="62"/>
    </location>
</feature>
<dbReference type="EMBL" id="LT607413">
    <property type="protein sequence ID" value="SCF12639.1"/>
    <property type="molecule type" value="Genomic_DNA"/>
</dbReference>
<dbReference type="AlphaFoldDB" id="A0A1C4XVW1"/>
<dbReference type="Proteomes" id="UP000198253">
    <property type="component" value="Chromosome I"/>
</dbReference>
<reference evidence="3" key="1">
    <citation type="submission" date="2016-06" db="EMBL/GenBank/DDBJ databases">
        <authorList>
            <person name="Varghese N."/>
            <person name="Submissions Spin"/>
        </authorList>
    </citation>
    <scope>NUCLEOTIDE SEQUENCE [LARGE SCALE GENOMIC DNA]</scope>
    <source>
        <strain evidence="3">DSM 43816</strain>
    </source>
</reference>